<name>A0A4V3SJD7_9PEZI</name>
<dbReference type="GO" id="GO:0005576">
    <property type="term" value="C:extracellular region"/>
    <property type="evidence" value="ECO:0007669"/>
    <property type="project" value="UniProtKB-SubCell"/>
</dbReference>
<keyword evidence="5" id="KW-0964">Secreted</keyword>
<evidence type="ECO:0000256" key="2">
    <source>
        <dbReference type="ARBA" id="ARBA00007534"/>
    </source>
</evidence>
<dbReference type="GO" id="GO:0016052">
    <property type="term" value="P:carbohydrate catabolic process"/>
    <property type="evidence" value="ECO:0007669"/>
    <property type="project" value="TreeGrafter"/>
</dbReference>
<dbReference type="PROSITE" id="PS00931">
    <property type="entry name" value="CUTINASE_2"/>
    <property type="match status" value="1"/>
</dbReference>
<dbReference type="InParanoid" id="A0A4V3SJD7"/>
<sequence>MKSFAILALTAIAGVFAAPAGDLEARQLGGSTANDFLRYGCKGVIMIYARASTEPGNIGSSVGPILQSGLGSRYRNNFAMQGVDYPADLASNFLPDGTLPSAITTMQNLLTKAANDCPNAKIAAGGYSQGTAVTAGAISRLPANIRNRIGAVVLFGYTKNLQNRGGIPNFPSNKLKVYCAVGDLVCTGTLIITLSHFTYLNDASGAVTFIANRLG</sequence>
<evidence type="ECO:0000256" key="8">
    <source>
        <dbReference type="ARBA" id="ARBA00023157"/>
    </source>
</evidence>
<dbReference type="EMBL" id="ML220113">
    <property type="protein sequence ID" value="TGZ83585.1"/>
    <property type="molecule type" value="Genomic_DNA"/>
</dbReference>
<dbReference type="InterPro" id="IPR000675">
    <property type="entry name" value="Cutinase/axe"/>
</dbReference>
<feature type="disulfide bond" evidence="11">
    <location>
        <begin position="41"/>
        <end position="117"/>
    </location>
</feature>
<reference evidence="13 14" key="1">
    <citation type="submission" date="2019-04" db="EMBL/GenBank/DDBJ databases">
        <title>Comparative genomics and transcriptomics to analyze fruiting body development in filamentous ascomycetes.</title>
        <authorList>
            <consortium name="DOE Joint Genome Institute"/>
            <person name="Lutkenhaus R."/>
            <person name="Traeger S."/>
            <person name="Breuer J."/>
            <person name="Kuo A."/>
            <person name="Lipzen A."/>
            <person name="Pangilinan J."/>
            <person name="Dilworth D."/>
            <person name="Sandor L."/>
            <person name="Poggeler S."/>
            <person name="Barry K."/>
            <person name="Grigoriev I.V."/>
            <person name="Nowrousian M."/>
        </authorList>
    </citation>
    <scope>NUCLEOTIDE SEQUENCE [LARGE SCALE GENOMIC DNA]</scope>
    <source>
        <strain evidence="13 14">CBS 389.68</strain>
    </source>
</reference>
<dbReference type="InterPro" id="IPR043579">
    <property type="entry name" value="CUTINASE_2"/>
</dbReference>
<dbReference type="OrthoDB" id="3225429at2759"/>
<dbReference type="PANTHER" id="PTHR48250:SF3">
    <property type="entry name" value="CUTINASE 1-RELATED"/>
    <property type="match status" value="1"/>
</dbReference>
<dbReference type="PANTHER" id="PTHR48250">
    <property type="entry name" value="CUTINASE 2-RELATED"/>
    <property type="match status" value="1"/>
</dbReference>
<evidence type="ECO:0000256" key="7">
    <source>
        <dbReference type="ARBA" id="ARBA00022801"/>
    </source>
</evidence>
<dbReference type="GO" id="GO:0050525">
    <property type="term" value="F:cutinase activity"/>
    <property type="evidence" value="ECO:0007669"/>
    <property type="project" value="UniProtKB-EC"/>
</dbReference>
<dbReference type="Proteomes" id="UP000298138">
    <property type="component" value="Unassembled WGS sequence"/>
</dbReference>
<dbReference type="SUPFAM" id="SSF53474">
    <property type="entry name" value="alpha/beta-Hydrolases"/>
    <property type="match status" value="1"/>
</dbReference>
<dbReference type="EC" id="3.1.1.74" evidence="3"/>
<dbReference type="Pfam" id="PF01083">
    <property type="entry name" value="Cutinase"/>
    <property type="match status" value="1"/>
</dbReference>
<evidence type="ECO:0000256" key="6">
    <source>
        <dbReference type="ARBA" id="ARBA00022729"/>
    </source>
</evidence>
<evidence type="ECO:0000256" key="12">
    <source>
        <dbReference type="SAM" id="SignalP"/>
    </source>
</evidence>
<evidence type="ECO:0000313" key="14">
    <source>
        <dbReference type="Proteomes" id="UP000298138"/>
    </source>
</evidence>
<keyword evidence="6 12" id="KW-0732">Signal</keyword>
<evidence type="ECO:0000256" key="10">
    <source>
        <dbReference type="PIRSR" id="PIRSR611150-1"/>
    </source>
</evidence>
<evidence type="ECO:0000256" key="1">
    <source>
        <dbReference type="ARBA" id="ARBA00004613"/>
    </source>
</evidence>
<feature type="disulfide bond" evidence="11">
    <location>
        <begin position="179"/>
        <end position="186"/>
    </location>
</feature>
<dbReference type="AlphaFoldDB" id="A0A4V3SJD7"/>
<evidence type="ECO:0000313" key="13">
    <source>
        <dbReference type="EMBL" id="TGZ83585.1"/>
    </source>
</evidence>
<comment type="catalytic activity">
    <reaction evidence="9">
        <text>cutin + H2O = cutin monomers.</text>
        <dbReference type="EC" id="3.1.1.74"/>
    </reaction>
</comment>
<accession>A0A4V3SJD7</accession>
<dbReference type="Gene3D" id="3.40.50.1820">
    <property type="entry name" value="alpha/beta hydrolase"/>
    <property type="match status" value="1"/>
</dbReference>
<dbReference type="InterPro" id="IPR029058">
    <property type="entry name" value="AB_hydrolase_fold"/>
</dbReference>
<proteinExistence type="inferred from homology"/>
<feature type="active site" description="Proton donor/acceptor" evidence="10">
    <location>
        <position position="196"/>
    </location>
</feature>
<evidence type="ECO:0000256" key="4">
    <source>
        <dbReference type="ARBA" id="ARBA00022487"/>
    </source>
</evidence>
<keyword evidence="4" id="KW-0719">Serine esterase</keyword>
<evidence type="ECO:0000256" key="3">
    <source>
        <dbReference type="ARBA" id="ARBA00013095"/>
    </source>
</evidence>
<feature type="chain" id="PRO_5020865238" description="cutinase" evidence="12">
    <location>
        <begin position="18"/>
        <end position="215"/>
    </location>
</feature>
<evidence type="ECO:0000256" key="5">
    <source>
        <dbReference type="ARBA" id="ARBA00022525"/>
    </source>
</evidence>
<keyword evidence="7" id="KW-0378">Hydrolase</keyword>
<feature type="active site" evidence="10">
    <location>
        <position position="183"/>
    </location>
</feature>
<comment type="similarity">
    <text evidence="2">Belongs to the cutinase family.</text>
</comment>
<evidence type="ECO:0000256" key="11">
    <source>
        <dbReference type="PIRSR" id="PIRSR611150-2"/>
    </source>
</evidence>
<organism evidence="13 14">
    <name type="scientific">Ascodesmis nigricans</name>
    <dbReference type="NCBI Taxonomy" id="341454"/>
    <lineage>
        <taxon>Eukaryota</taxon>
        <taxon>Fungi</taxon>
        <taxon>Dikarya</taxon>
        <taxon>Ascomycota</taxon>
        <taxon>Pezizomycotina</taxon>
        <taxon>Pezizomycetes</taxon>
        <taxon>Pezizales</taxon>
        <taxon>Ascodesmidaceae</taxon>
        <taxon>Ascodesmis</taxon>
    </lineage>
</organism>
<dbReference type="PRINTS" id="PR00129">
    <property type="entry name" value="CUTINASE"/>
</dbReference>
<feature type="signal peptide" evidence="12">
    <location>
        <begin position="1"/>
        <end position="17"/>
    </location>
</feature>
<dbReference type="SMART" id="SM01110">
    <property type="entry name" value="Cutinase"/>
    <property type="match status" value="1"/>
</dbReference>
<dbReference type="FunFam" id="3.40.50.1820:FF:000235">
    <property type="entry name" value="Cutinase 1"/>
    <property type="match status" value="1"/>
</dbReference>
<protein>
    <recommendedName>
        <fullName evidence="3">cutinase</fullName>
        <ecNumber evidence="3">3.1.1.74</ecNumber>
    </recommendedName>
</protein>
<feature type="active site" description="Nucleophile" evidence="10">
    <location>
        <position position="128"/>
    </location>
</feature>
<comment type="subcellular location">
    <subcellularLocation>
        <location evidence="1">Secreted</location>
    </subcellularLocation>
</comment>
<keyword evidence="8 11" id="KW-1015">Disulfide bond</keyword>
<dbReference type="STRING" id="341454.A0A4V3SJD7"/>
<keyword evidence="14" id="KW-1185">Reference proteome</keyword>
<evidence type="ECO:0000256" key="9">
    <source>
        <dbReference type="ARBA" id="ARBA00034045"/>
    </source>
</evidence>
<gene>
    <name evidence="13" type="ORF">EX30DRAFT_361640</name>
</gene>
<dbReference type="InterPro" id="IPR011150">
    <property type="entry name" value="Cutinase_monf"/>
</dbReference>